<accession>A0AAW0PTV1</accession>
<dbReference type="Proteomes" id="UP001460270">
    <property type="component" value="Unassembled WGS sequence"/>
</dbReference>
<feature type="compositionally biased region" description="Basic and acidic residues" evidence="1">
    <location>
        <begin position="601"/>
        <end position="635"/>
    </location>
</feature>
<gene>
    <name evidence="2" type="ORF">WMY93_006577</name>
</gene>
<dbReference type="InterPro" id="IPR032707">
    <property type="entry name" value="MYCBPAP"/>
</dbReference>
<proteinExistence type="predicted"/>
<evidence type="ECO:0008006" key="4">
    <source>
        <dbReference type="Google" id="ProtNLM"/>
    </source>
</evidence>
<feature type="region of interest" description="Disordered" evidence="1">
    <location>
        <begin position="601"/>
        <end position="683"/>
    </location>
</feature>
<name>A0AAW0PTV1_9GOBI</name>
<comment type="caution">
    <text evidence="2">The sequence shown here is derived from an EMBL/GenBank/DDBJ whole genome shotgun (WGS) entry which is preliminary data.</text>
</comment>
<dbReference type="PANTHER" id="PTHR48421">
    <property type="entry name" value="MYCBP-ASSOCIATED PROTEIN"/>
    <property type="match status" value="1"/>
</dbReference>
<dbReference type="InterPro" id="IPR013783">
    <property type="entry name" value="Ig-like_fold"/>
</dbReference>
<dbReference type="Pfam" id="PF14646">
    <property type="entry name" value="MYCBPAP"/>
    <property type="match status" value="1"/>
</dbReference>
<dbReference type="AlphaFoldDB" id="A0AAW0PTV1"/>
<dbReference type="Gene3D" id="2.60.40.10">
    <property type="entry name" value="Immunoglobulins"/>
    <property type="match status" value="1"/>
</dbReference>
<reference evidence="3" key="1">
    <citation type="submission" date="2024-04" db="EMBL/GenBank/DDBJ databases">
        <title>Salinicola lusitanus LLJ914,a marine bacterium isolated from the Okinawa Trough.</title>
        <authorList>
            <person name="Li J."/>
        </authorList>
    </citation>
    <scope>NUCLEOTIDE SEQUENCE [LARGE SCALE GENOMIC DNA]</scope>
</reference>
<dbReference type="EMBL" id="JBBPFD010000004">
    <property type="protein sequence ID" value="KAK7930182.1"/>
    <property type="molecule type" value="Genomic_DNA"/>
</dbReference>
<evidence type="ECO:0000313" key="3">
    <source>
        <dbReference type="Proteomes" id="UP001460270"/>
    </source>
</evidence>
<evidence type="ECO:0000256" key="1">
    <source>
        <dbReference type="SAM" id="MobiDB-lite"/>
    </source>
</evidence>
<organism evidence="2 3">
    <name type="scientific">Mugilogobius chulae</name>
    <name type="common">yellowstripe goby</name>
    <dbReference type="NCBI Taxonomy" id="88201"/>
    <lineage>
        <taxon>Eukaryota</taxon>
        <taxon>Metazoa</taxon>
        <taxon>Chordata</taxon>
        <taxon>Craniata</taxon>
        <taxon>Vertebrata</taxon>
        <taxon>Euteleostomi</taxon>
        <taxon>Actinopterygii</taxon>
        <taxon>Neopterygii</taxon>
        <taxon>Teleostei</taxon>
        <taxon>Neoteleostei</taxon>
        <taxon>Acanthomorphata</taxon>
        <taxon>Gobiaria</taxon>
        <taxon>Gobiiformes</taxon>
        <taxon>Gobioidei</taxon>
        <taxon>Gobiidae</taxon>
        <taxon>Gobionellinae</taxon>
        <taxon>Mugilogobius</taxon>
    </lineage>
</organism>
<dbReference type="PANTHER" id="PTHR48421:SF1">
    <property type="entry name" value="MYCBP-ASSOCIATED PROTEIN"/>
    <property type="match status" value="1"/>
</dbReference>
<protein>
    <recommendedName>
        <fullName evidence="4">MYCBP-associated protein</fullName>
    </recommendedName>
</protein>
<keyword evidence="3" id="KW-1185">Reference proteome</keyword>
<evidence type="ECO:0000313" key="2">
    <source>
        <dbReference type="EMBL" id="KAK7930182.1"/>
    </source>
</evidence>
<sequence length="731" mass="82947">MNESELTLDCSEPDWFVYDNHGMILPHSILGSVEDFRSYVEARGKTGLLKKIPSTNQVSGVVKKHKANVAGSKKEVPTGVETNALAHWNTHMRLRRRQQESLSGLLHRPVENLVMNHANRFRETQEKRELLNQVLPLVHSGYGHCVGGEFWRLPQRYGDETSGIAATLTKTERGIREPTTQVGLPCSIRQESGLNNAMSQASWPWDQSNYLKQQCQKIGEVVQEVDFRKPEIDKLEVIGSSKPVCTSISSIEDKNEEEKLKDLNEDIAEESNNDLKPESKVLLVPALRVSGQLASWTGNSNNNQGKVGINVLMLFEGPTGELQLFHLDLQNEGTTAIFYSWEKLYLPHNFPHLLPRKKRPCFYFNSCSGVILPGDTQKIDFIFKSDSPGIQTELWQLNTHPVLLQGAPIQVTLRGVALYQDKTADHRLYIEKKLENIVTLKICQAIVNDIVGGIHTPDRPSSPAQLDQTEEEEFLHKNPKIFYKKQPVEDLKELWHKVKPESDWDLSVSTLRQALLSVPVTETAGVCLIKDTGLAQLNSVLSQLSEPSPKIHFATAAAMGQLLWRDPLDTLTCEALRLTHLLQLQNKETWMDKKENKKDDTLLDHDLTPTLSDKKMDKKVGSAIKEEKTKSKKEISMISIKQNEDKKKGRESRTQLGKPRKDKHNKEADLHLQEQTSEDPVSDAHMMDIYTRLLHQKVYGLLENLVESICDLSDEQRLTDTITDWNEQRIQ</sequence>
<feature type="compositionally biased region" description="Basic and acidic residues" evidence="1">
    <location>
        <begin position="642"/>
        <end position="653"/>
    </location>
</feature>